<dbReference type="InterPro" id="IPR029063">
    <property type="entry name" value="SAM-dependent_MTases_sf"/>
</dbReference>
<proteinExistence type="predicted"/>
<dbReference type="PANTHER" id="PTHR38451">
    <property type="entry name" value="TRNA (ADENINE(22)-N(1))-METHYLTRANSFERASE"/>
    <property type="match status" value="1"/>
</dbReference>
<keyword evidence="2" id="KW-1185">Reference proteome</keyword>
<dbReference type="PIRSF" id="PIRSF028234">
    <property type="entry name" value="UCP028234"/>
    <property type="match status" value="1"/>
</dbReference>
<dbReference type="SUPFAM" id="SSF53335">
    <property type="entry name" value="S-adenosyl-L-methionine-dependent methyltransferases"/>
    <property type="match status" value="1"/>
</dbReference>
<dbReference type="InterPro" id="IPR016876">
    <property type="entry name" value="UCP028234"/>
</dbReference>
<accession>A0ABV7CGN9</accession>
<comment type="caution">
    <text evidence="1">The sequence shown here is derived from an EMBL/GenBank/DDBJ whole genome shotgun (WGS) entry which is preliminary data.</text>
</comment>
<gene>
    <name evidence="1" type="ORF">ACFOEE_04210</name>
</gene>
<evidence type="ECO:0000313" key="1">
    <source>
        <dbReference type="EMBL" id="MFC3031721.1"/>
    </source>
</evidence>
<organism evidence="1 2">
    <name type="scientific">Pseudoalteromonas fenneropenaei</name>
    <dbReference type="NCBI Taxonomy" id="1737459"/>
    <lineage>
        <taxon>Bacteria</taxon>
        <taxon>Pseudomonadati</taxon>
        <taxon>Pseudomonadota</taxon>
        <taxon>Gammaproteobacteria</taxon>
        <taxon>Alteromonadales</taxon>
        <taxon>Pseudoalteromonadaceae</taxon>
        <taxon>Pseudoalteromonas</taxon>
    </lineage>
</organism>
<protein>
    <submittedName>
        <fullName evidence="1">tRNA (Adenine(22)-N(1))-methyltransferase TrmK</fullName>
    </submittedName>
</protein>
<dbReference type="EMBL" id="JBHRSD010000010">
    <property type="protein sequence ID" value="MFC3031721.1"/>
    <property type="molecule type" value="Genomic_DNA"/>
</dbReference>
<dbReference type="Pfam" id="PF12847">
    <property type="entry name" value="Methyltransf_18"/>
    <property type="match status" value="1"/>
</dbReference>
<dbReference type="RefSeq" id="WP_377121246.1">
    <property type="nucleotide sequence ID" value="NZ_JBHRSD010000010.1"/>
</dbReference>
<name>A0ABV7CGN9_9GAMM</name>
<dbReference type="Gene3D" id="3.40.50.150">
    <property type="entry name" value="Vaccinia Virus protein VP39"/>
    <property type="match status" value="1"/>
</dbReference>
<sequence length="222" mass="25132">MKLGTRLAHLVSLVKPDYPQIWDCCCDHGLLGATLLKQYPQSQVHFVDIVPELIAALETKLKHFMANANWQVHCQDVGHLPLAHYVGPQLVIIAGVGGELCARFVSALQQRFANLPVDFLLCPVRDQFLLRAALQQLPLSLLHEGLVSENRRCYEVLYVSNWRNSGQAISATGDTLWQCHNDAERKIAQQYLQNTLRHYQQARLSQPELQAVVDAYQQVTLR</sequence>
<dbReference type="Proteomes" id="UP001595453">
    <property type="component" value="Unassembled WGS sequence"/>
</dbReference>
<evidence type="ECO:0000313" key="2">
    <source>
        <dbReference type="Proteomes" id="UP001595453"/>
    </source>
</evidence>
<reference evidence="2" key="1">
    <citation type="journal article" date="2019" name="Int. J. Syst. Evol. Microbiol.">
        <title>The Global Catalogue of Microorganisms (GCM) 10K type strain sequencing project: providing services to taxonomists for standard genome sequencing and annotation.</title>
        <authorList>
            <consortium name="The Broad Institute Genomics Platform"/>
            <consortium name="The Broad Institute Genome Sequencing Center for Infectious Disease"/>
            <person name="Wu L."/>
            <person name="Ma J."/>
        </authorList>
    </citation>
    <scope>NUCLEOTIDE SEQUENCE [LARGE SCALE GENOMIC DNA]</scope>
    <source>
        <strain evidence="2">KCTC 42730</strain>
    </source>
</reference>
<dbReference type="PANTHER" id="PTHR38451:SF1">
    <property type="entry name" value="TRNA (ADENINE(22)-N(1))-METHYLTRANSFERASE"/>
    <property type="match status" value="1"/>
</dbReference>